<keyword evidence="4" id="KW-1185">Reference proteome</keyword>
<dbReference type="SUPFAM" id="SSF101215">
    <property type="entry name" value="KaiA/RbsU domain"/>
    <property type="match status" value="1"/>
</dbReference>
<evidence type="ECO:0000259" key="2">
    <source>
        <dbReference type="SMART" id="SM00331"/>
    </source>
</evidence>
<comment type="caution">
    <text evidence="3">The sequence shown here is derived from an EMBL/GenBank/DDBJ whole genome shotgun (WGS) entry which is preliminary data.</text>
</comment>
<evidence type="ECO:0000256" key="1">
    <source>
        <dbReference type="ARBA" id="ARBA00022801"/>
    </source>
</evidence>
<dbReference type="InterPro" id="IPR001932">
    <property type="entry name" value="PPM-type_phosphatase-like_dom"/>
</dbReference>
<feature type="domain" description="PPM-type phosphatase" evidence="2">
    <location>
        <begin position="120"/>
        <end position="335"/>
    </location>
</feature>
<dbReference type="InterPro" id="IPR014787">
    <property type="entry name" value="PSer_Pase_RsbU_N"/>
</dbReference>
<dbReference type="InterPro" id="IPR036457">
    <property type="entry name" value="PPM-type-like_dom_sf"/>
</dbReference>
<dbReference type="SMART" id="SM00331">
    <property type="entry name" value="PP2C_SIG"/>
    <property type="match status" value="1"/>
</dbReference>
<dbReference type="Proteomes" id="UP000579136">
    <property type="component" value="Unassembled WGS sequence"/>
</dbReference>
<dbReference type="PANTHER" id="PTHR43156">
    <property type="entry name" value="STAGE II SPORULATION PROTEIN E-RELATED"/>
    <property type="match status" value="1"/>
</dbReference>
<evidence type="ECO:0000313" key="3">
    <source>
        <dbReference type="EMBL" id="MBB5176080.1"/>
    </source>
</evidence>
<keyword evidence="1 3" id="KW-0378">Hydrolase</keyword>
<gene>
    <name evidence="3" type="ORF">HNQ45_000964</name>
</gene>
<dbReference type="RefSeq" id="WP_183673969.1">
    <property type="nucleotide sequence ID" value="NZ_CBCRYX010000007.1"/>
</dbReference>
<dbReference type="InterPro" id="IPR017944">
    <property type="entry name" value="KaiA/RbsU_helical_domain_sf"/>
</dbReference>
<dbReference type="PANTHER" id="PTHR43156:SF15">
    <property type="entry name" value="PHOSPHOSERINE PHOSPHATASE RSBU"/>
    <property type="match status" value="1"/>
</dbReference>
<proteinExistence type="predicted"/>
<evidence type="ECO:0000313" key="4">
    <source>
        <dbReference type="Proteomes" id="UP000579136"/>
    </source>
</evidence>
<organism evidence="3 4">
    <name type="scientific">Nosocomiicoccus ampullae</name>
    <dbReference type="NCBI Taxonomy" id="489910"/>
    <lineage>
        <taxon>Bacteria</taxon>
        <taxon>Bacillati</taxon>
        <taxon>Bacillota</taxon>
        <taxon>Bacilli</taxon>
        <taxon>Bacillales</taxon>
        <taxon>Staphylococcaceae</taxon>
        <taxon>Nosocomiicoccus</taxon>
    </lineage>
</organism>
<dbReference type="Gene3D" id="1.10.1240.30">
    <property type="entry name" value="KaiA/RbsU domain"/>
    <property type="match status" value="1"/>
</dbReference>
<dbReference type="Gene3D" id="3.60.40.10">
    <property type="entry name" value="PPM-type phosphatase domain"/>
    <property type="match status" value="1"/>
</dbReference>
<dbReference type="EMBL" id="JACHHF010000004">
    <property type="protein sequence ID" value="MBB5176080.1"/>
    <property type="molecule type" value="Genomic_DNA"/>
</dbReference>
<reference evidence="3 4" key="1">
    <citation type="submission" date="2020-08" db="EMBL/GenBank/DDBJ databases">
        <title>Genomic Encyclopedia of Type Strains, Phase IV (KMG-IV): sequencing the most valuable type-strain genomes for metagenomic binning, comparative biology and taxonomic classification.</title>
        <authorList>
            <person name="Goeker M."/>
        </authorList>
    </citation>
    <scope>NUCLEOTIDE SEQUENCE [LARGE SCALE GENOMIC DNA]</scope>
    <source>
        <strain evidence="3 4">DSM 19163</strain>
    </source>
</reference>
<dbReference type="EC" id="3.1.3.3" evidence="3"/>
<dbReference type="SUPFAM" id="SSF81606">
    <property type="entry name" value="PP2C-like"/>
    <property type="match status" value="1"/>
</dbReference>
<dbReference type="AlphaFoldDB" id="A0A9Q2CZM6"/>
<dbReference type="GO" id="GO:0016791">
    <property type="term" value="F:phosphatase activity"/>
    <property type="evidence" value="ECO:0007669"/>
    <property type="project" value="TreeGrafter"/>
</dbReference>
<protein>
    <submittedName>
        <fullName evidence="3">Sigma-B regulation protein RsbU (Phosphoserine phosphatase)</fullName>
        <ecNumber evidence="3">3.1.3.3</ecNumber>
    </submittedName>
</protein>
<dbReference type="InterPro" id="IPR052016">
    <property type="entry name" value="Bact_Sigma-Reg"/>
</dbReference>
<sequence>MTYIDKLTEEYETILKLFIYDDAVDEAIARAQTFSQNVIEIDTSPEEIVSLHIQMLNHLHINDGEEIKKSLEILEEVMISFGFTYRDYRAMLNQINHHDQELDVAANVQQTMLKSSIPSIENTQLGAISVAASKVNGDYFTILDKRDGKIGLAVADVIGSGIPAAIAMAMLKFSLELSHLTYRPNRVLEKINTLVEKNINKNMFITMFYGVYDYNNFELNYSSAGHEPAFIYRYEDDVFETLNTRGLVLGVIEDVSYDEDTVKLNDNDMIFIYTDGVSELRKHDGSFIDMEDVKYMIRDNRDKHPQDIVQYLYENLTRMQDQTRKDDLTMLLIKAKS</sequence>
<dbReference type="Pfam" id="PF07228">
    <property type="entry name" value="SpoIIE"/>
    <property type="match status" value="1"/>
</dbReference>
<accession>A0A9Q2CZM6</accession>
<name>A0A9Q2CZM6_9STAP</name>
<dbReference type="Pfam" id="PF08673">
    <property type="entry name" value="RsbU_N"/>
    <property type="match status" value="1"/>
</dbReference>